<organism evidence="2 3">
    <name type="scientific">Pyronema omphalodes (strain CBS 100304)</name>
    <name type="common">Pyronema confluens</name>
    <dbReference type="NCBI Taxonomy" id="1076935"/>
    <lineage>
        <taxon>Eukaryota</taxon>
        <taxon>Fungi</taxon>
        <taxon>Dikarya</taxon>
        <taxon>Ascomycota</taxon>
        <taxon>Pezizomycotina</taxon>
        <taxon>Pezizomycetes</taxon>
        <taxon>Pezizales</taxon>
        <taxon>Pyronemataceae</taxon>
        <taxon>Pyronema</taxon>
    </lineage>
</organism>
<feature type="transmembrane region" description="Helical" evidence="1">
    <location>
        <begin position="20"/>
        <end position="42"/>
    </location>
</feature>
<protein>
    <submittedName>
        <fullName evidence="2">Uncharacterized protein</fullName>
    </submittedName>
</protein>
<keyword evidence="3" id="KW-1185">Reference proteome</keyword>
<name>U4LG73_PYROM</name>
<evidence type="ECO:0000256" key="1">
    <source>
        <dbReference type="SAM" id="Phobius"/>
    </source>
</evidence>
<sequence length="151" mass="17295">MVTADVAPSGLNPSQSRNDAIQIFLNSASLIIAIIMLLLKVIKRSGKHRRPGPGRCDIFPNIILHRYQLCYPIQLLITTGPENVVPIVESIRHNRTLFYKIIYGLKICFDTFFRLARGVLEFTIVQPTLRLLRFMYIDEVRTFEPFACDSV</sequence>
<evidence type="ECO:0000313" key="3">
    <source>
        <dbReference type="Proteomes" id="UP000018144"/>
    </source>
</evidence>
<reference evidence="2 3" key="1">
    <citation type="journal article" date="2013" name="PLoS Genet.">
        <title>The genome and development-dependent transcriptomes of Pyronema confluens: a window into fungal evolution.</title>
        <authorList>
            <person name="Traeger S."/>
            <person name="Altegoer F."/>
            <person name="Freitag M."/>
            <person name="Gabaldon T."/>
            <person name="Kempken F."/>
            <person name="Kumar A."/>
            <person name="Marcet-Houben M."/>
            <person name="Poggeler S."/>
            <person name="Stajich J.E."/>
            <person name="Nowrousian M."/>
        </authorList>
    </citation>
    <scope>NUCLEOTIDE SEQUENCE [LARGE SCALE GENOMIC DNA]</scope>
    <source>
        <strain evidence="3">CBS 100304</strain>
        <tissue evidence="2">Vegetative mycelium</tissue>
    </source>
</reference>
<proteinExistence type="predicted"/>
<gene>
    <name evidence="2" type="ORF">PCON_09942</name>
</gene>
<keyword evidence="1" id="KW-0812">Transmembrane</keyword>
<accession>U4LG73</accession>
<dbReference type="AlphaFoldDB" id="U4LG73"/>
<evidence type="ECO:0000313" key="2">
    <source>
        <dbReference type="EMBL" id="CCX31114.1"/>
    </source>
</evidence>
<keyword evidence="1" id="KW-0472">Membrane</keyword>
<dbReference type="Proteomes" id="UP000018144">
    <property type="component" value="Unassembled WGS sequence"/>
</dbReference>
<keyword evidence="1" id="KW-1133">Transmembrane helix</keyword>
<dbReference type="EMBL" id="HF935534">
    <property type="protein sequence ID" value="CCX31114.1"/>
    <property type="molecule type" value="Genomic_DNA"/>
</dbReference>